<dbReference type="STRING" id="1860102.ACCAA_130085"/>
<dbReference type="Proteomes" id="UP000199169">
    <property type="component" value="Unassembled WGS sequence"/>
</dbReference>
<evidence type="ECO:0000313" key="2">
    <source>
        <dbReference type="Proteomes" id="UP000199169"/>
    </source>
</evidence>
<dbReference type="EMBL" id="FLQX01000035">
    <property type="protein sequence ID" value="SBT04122.1"/>
    <property type="molecule type" value="Genomic_DNA"/>
</dbReference>
<gene>
    <name evidence="1" type="ORF">ACCAA_130085</name>
</gene>
<dbReference type="AlphaFoldDB" id="A0A1A8XIB6"/>
<protein>
    <submittedName>
        <fullName evidence="1">Uncharacterized protein</fullName>
    </submittedName>
</protein>
<name>A0A1A8XIB6_9PROT</name>
<organism evidence="1 2">
    <name type="scientific">Candidatus Accumulibacter aalborgensis</name>
    <dbReference type="NCBI Taxonomy" id="1860102"/>
    <lineage>
        <taxon>Bacteria</taxon>
        <taxon>Pseudomonadati</taxon>
        <taxon>Pseudomonadota</taxon>
        <taxon>Betaproteobacteria</taxon>
        <taxon>Candidatus Accumulibacter</taxon>
    </lineage>
</organism>
<sequence>MQGADQTWSQWPKAVVSAFGALQIPAKASHTMSDTMLAACRAARTVFFDSPLEIQP</sequence>
<accession>A0A1A8XIB6</accession>
<evidence type="ECO:0000313" key="1">
    <source>
        <dbReference type="EMBL" id="SBT04122.1"/>
    </source>
</evidence>
<proteinExistence type="predicted"/>
<keyword evidence="2" id="KW-1185">Reference proteome</keyword>
<reference evidence="1 2" key="1">
    <citation type="submission" date="2016-06" db="EMBL/GenBank/DDBJ databases">
        <authorList>
            <person name="Kjaerup R.B."/>
            <person name="Dalgaard T.S."/>
            <person name="Juul-Madsen H.R."/>
        </authorList>
    </citation>
    <scope>NUCLEOTIDE SEQUENCE [LARGE SCALE GENOMIC DNA]</scope>
    <source>
        <strain evidence="1">3</strain>
    </source>
</reference>